<evidence type="ECO:0000256" key="6">
    <source>
        <dbReference type="SAM" id="Phobius"/>
    </source>
</evidence>
<dbReference type="OrthoDB" id="6423566at2759"/>
<keyword evidence="3 6" id="KW-1133">Transmembrane helix</keyword>
<feature type="transmembrane region" description="Helical" evidence="6">
    <location>
        <begin position="38"/>
        <end position="64"/>
    </location>
</feature>
<evidence type="ECO:0000259" key="7">
    <source>
        <dbReference type="PROSITE" id="PS51225"/>
    </source>
</evidence>
<feature type="transmembrane region" description="Helical" evidence="6">
    <location>
        <begin position="70"/>
        <end position="91"/>
    </location>
</feature>
<evidence type="ECO:0000256" key="4">
    <source>
        <dbReference type="ARBA" id="ARBA00023136"/>
    </source>
</evidence>
<evidence type="ECO:0000256" key="1">
    <source>
        <dbReference type="ARBA" id="ARBA00004141"/>
    </source>
</evidence>
<dbReference type="EMBL" id="KK120897">
    <property type="protein sequence ID" value="KFM79301.1"/>
    <property type="molecule type" value="Genomic_DNA"/>
</dbReference>
<evidence type="ECO:0000256" key="3">
    <source>
        <dbReference type="ARBA" id="ARBA00022989"/>
    </source>
</evidence>
<dbReference type="InterPro" id="IPR008253">
    <property type="entry name" value="Marvel"/>
</dbReference>
<evidence type="ECO:0000313" key="8">
    <source>
        <dbReference type="EMBL" id="KFM79301.1"/>
    </source>
</evidence>
<dbReference type="GO" id="GO:0016020">
    <property type="term" value="C:membrane"/>
    <property type="evidence" value="ECO:0007669"/>
    <property type="project" value="UniProtKB-SubCell"/>
</dbReference>
<gene>
    <name evidence="8" type="ORF">X975_04068</name>
</gene>
<dbReference type="AlphaFoldDB" id="A0A087UPL2"/>
<comment type="subcellular location">
    <subcellularLocation>
        <location evidence="1">Membrane</location>
        <topology evidence="1">Multi-pass membrane protein</topology>
    </subcellularLocation>
</comment>
<reference evidence="8 9" key="1">
    <citation type="submission" date="2013-11" db="EMBL/GenBank/DDBJ databases">
        <title>Genome sequencing of Stegodyphus mimosarum.</title>
        <authorList>
            <person name="Bechsgaard J."/>
        </authorList>
    </citation>
    <scope>NUCLEOTIDE SEQUENCE [LARGE SCALE GENOMIC DNA]</scope>
</reference>
<sequence>MYSFYNFVVVTTLILAVIILIIYFLGVDKLCTFINCPLSIFINDVIFAILYLIAAILMFVTIGACRAGQVARIFAALFGVCGTVVVGLLALDGYNVFRGNQSAPKSDPA</sequence>
<organism evidence="8 9">
    <name type="scientific">Stegodyphus mimosarum</name>
    <name type="common">African social velvet spider</name>
    <dbReference type="NCBI Taxonomy" id="407821"/>
    <lineage>
        <taxon>Eukaryota</taxon>
        <taxon>Metazoa</taxon>
        <taxon>Ecdysozoa</taxon>
        <taxon>Arthropoda</taxon>
        <taxon>Chelicerata</taxon>
        <taxon>Arachnida</taxon>
        <taxon>Araneae</taxon>
        <taxon>Araneomorphae</taxon>
        <taxon>Entelegynae</taxon>
        <taxon>Eresoidea</taxon>
        <taxon>Eresidae</taxon>
        <taxon>Stegodyphus</taxon>
    </lineage>
</organism>
<feature type="non-terminal residue" evidence="8">
    <location>
        <position position="109"/>
    </location>
</feature>
<protein>
    <submittedName>
        <fullName evidence="8">Proteolipid protein 2</fullName>
    </submittedName>
</protein>
<feature type="transmembrane region" description="Helical" evidence="6">
    <location>
        <begin position="6"/>
        <end position="26"/>
    </location>
</feature>
<name>A0A087UPL2_STEMI</name>
<evidence type="ECO:0000256" key="2">
    <source>
        <dbReference type="ARBA" id="ARBA00022692"/>
    </source>
</evidence>
<dbReference type="Pfam" id="PF01284">
    <property type="entry name" value="MARVEL"/>
    <property type="match status" value="1"/>
</dbReference>
<evidence type="ECO:0000256" key="5">
    <source>
        <dbReference type="PROSITE-ProRule" id="PRU00581"/>
    </source>
</evidence>
<dbReference type="PROSITE" id="PS51225">
    <property type="entry name" value="MARVEL"/>
    <property type="match status" value="1"/>
</dbReference>
<proteinExistence type="predicted"/>
<keyword evidence="9" id="KW-1185">Reference proteome</keyword>
<feature type="domain" description="MARVEL" evidence="7">
    <location>
        <begin position="1"/>
        <end position="98"/>
    </location>
</feature>
<evidence type="ECO:0000313" key="9">
    <source>
        <dbReference type="Proteomes" id="UP000054359"/>
    </source>
</evidence>
<dbReference type="OMA" id="TFINCPL"/>
<accession>A0A087UPL2</accession>
<dbReference type="Proteomes" id="UP000054359">
    <property type="component" value="Unassembled WGS sequence"/>
</dbReference>
<keyword evidence="2 5" id="KW-0812">Transmembrane</keyword>
<keyword evidence="4 5" id="KW-0472">Membrane</keyword>